<comment type="caution">
    <text evidence="1">The sequence shown here is derived from an EMBL/GenBank/DDBJ whole genome shotgun (WGS) entry which is preliminary data.</text>
</comment>
<dbReference type="EMBL" id="MU156211">
    <property type="protein sequence ID" value="KAF9470166.1"/>
    <property type="molecule type" value="Genomic_DNA"/>
</dbReference>
<protein>
    <submittedName>
        <fullName evidence="1">Uncharacterized protein</fullName>
    </submittedName>
</protein>
<organism evidence="1 2">
    <name type="scientific">Pholiota conissans</name>
    <dbReference type="NCBI Taxonomy" id="109636"/>
    <lineage>
        <taxon>Eukaryota</taxon>
        <taxon>Fungi</taxon>
        <taxon>Dikarya</taxon>
        <taxon>Basidiomycota</taxon>
        <taxon>Agaricomycotina</taxon>
        <taxon>Agaricomycetes</taxon>
        <taxon>Agaricomycetidae</taxon>
        <taxon>Agaricales</taxon>
        <taxon>Agaricineae</taxon>
        <taxon>Strophariaceae</taxon>
        <taxon>Pholiota</taxon>
    </lineage>
</organism>
<dbReference type="AlphaFoldDB" id="A0A9P6CKM9"/>
<dbReference type="Proteomes" id="UP000807469">
    <property type="component" value="Unassembled WGS sequence"/>
</dbReference>
<evidence type="ECO:0000313" key="2">
    <source>
        <dbReference type="Proteomes" id="UP000807469"/>
    </source>
</evidence>
<name>A0A9P6CKM9_9AGAR</name>
<reference evidence="1" key="1">
    <citation type="submission" date="2020-11" db="EMBL/GenBank/DDBJ databases">
        <authorList>
            <consortium name="DOE Joint Genome Institute"/>
            <person name="Ahrendt S."/>
            <person name="Riley R."/>
            <person name="Andreopoulos W."/>
            <person name="Labutti K."/>
            <person name="Pangilinan J."/>
            <person name="Ruiz-Duenas F.J."/>
            <person name="Barrasa J.M."/>
            <person name="Sanchez-Garcia M."/>
            <person name="Camarero S."/>
            <person name="Miyauchi S."/>
            <person name="Serrano A."/>
            <person name="Linde D."/>
            <person name="Babiker R."/>
            <person name="Drula E."/>
            <person name="Ayuso-Fernandez I."/>
            <person name="Pacheco R."/>
            <person name="Padilla G."/>
            <person name="Ferreira P."/>
            <person name="Barriuso J."/>
            <person name="Kellner H."/>
            <person name="Castanera R."/>
            <person name="Alfaro M."/>
            <person name="Ramirez L."/>
            <person name="Pisabarro A.G."/>
            <person name="Kuo A."/>
            <person name="Tritt A."/>
            <person name="Lipzen A."/>
            <person name="He G."/>
            <person name="Yan M."/>
            <person name="Ng V."/>
            <person name="Cullen D."/>
            <person name="Martin F."/>
            <person name="Rosso M.-N."/>
            <person name="Henrissat B."/>
            <person name="Hibbett D."/>
            <person name="Martinez A.T."/>
            <person name="Grigoriev I.V."/>
        </authorList>
    </citation>
    <scope>NUCLEOTIDE SEQUENCE</scope>
    <source>
        <strain evidence="1">CIRM-BRFM 674</strain>
    </source>
</reference>
<gene>
    <name evidence="1" type="ORF">BDN70DRAFT_902336</name>
</gene>
<feature type="non-terminal residue" evidence="1">
    <location>
        <position position="209"/>
    </location>
</feature>
<proteinExistence type="predicted"/>
<accession>A0A9P6CKM9</accession>
<sequence>MASVWSVVRKALPRGLWIVIQSPKLQPCGRLKNRICNPTNTSIKMAKPFFWNLDTLMEFAKEACPHLMFQEDVLVSCQAMLSEANSSGVCWPQGIGRYIVDKGLPSLQFNIIVNVPYCNHSVLSGRVYPVHSWLAFHAKNEYEKLCSSDPQYAVADLPDKGEERMGWQFYGQRYILHWKQIAGCTETDCGMQSLLYHLNNTGRSGLNVI</sequence>
<keyword evidence="2" id="KW-1185">Reference proteome</keyword>
<evidence type="ECO:0000313" key="1">
    <source>
        <dbReference type="EMBL" id="KAF9470166.1"/>
    </source>
</evidence>